<evidence type="ECO:0000256" key="9">
    <source>
        <dbReference type="SAM" id="MobiDB-lite"/>
    </source>
</evidence>
<keyword evidence="5 10" id="KW-0812">Transmembrane</keyword>
<evidence type="ECO:0000259" key="11">
    <source>
        <dbReference type="Pfam" id="PF01490"/>
    </source>
</evidence>
<dbReference type="GO" id="GO:0015189">
    <property type="term" value="F:L-lysine transmembrane transporter activity"/>
    <property type="evidence" value="ECO:0007669"/>
    <property type="project" value="TreeGrafter"/>
</dbReference>
<feature type="compositionally biased region" description="Acidic residues" evidence="9">
    <location>
        <begin position="399"/>
        <end position="417"/>
    </location>
</feature>
<sequence length="537" mass="59947">MNNSTEPVITITTNNNSHTNESNAKGTILSSVLGLSNTLIGTGVLSLPFTLANTGLTVGIILFILSAYITKVSLCLFIDTAKIIAPNRFDIKISTLSEMINMPRFGIFTNIVIILNGFGTATSLLIASSDFMLSLFKNLLADDYTGILINKHFWITMVIIIIIPIVFRKTLASLKFFSLFSIFSITYLTIAIIYSYFTLSHEEPSKIDIPKDTPLDSSTTDLSQILKKFMATSIIVFAYGCQQNIFPLYSELKPSLRPYISSVIYNAVFFSTVVYLIIGYCGYATFGKNVQSNILNNYDNTNTIINISRFAMAIYCTFSYSIQMHPCRDSIKKEIISFKIRHQKNDRDILDQESDEKTKLLIDQEKEQQLNYGSMVGDSPVSDASSSQNNNIQNSLYDNNEEEDEFESQLDANDADDERSCDSHQIKHINIDILDNMACPVNSNDSTINTYDNENLFIYITIGLLLSSYIFAMTCDDFGKILSLVGASCTSILTFIVPGYLYVKITRGFTYKRFEAITLIVLGVIVAVIGTIAAIKQ</sequence>
<keyword evidence="3" id="KW-0813">Transport</keyword>
<comment type="subcellular location">
    <subcellularLocation>
        <location evidence="1">Vacuole membrane</location>
        <topology evidence="1">Multi-pass membrane protein</topology>
    </subcellularLocation>
</comment>
<keyword evidence="13" id="KW-1185">Reference proteome</keyword>
<protein>
    <recommendedName>
        <fullName evidence="11">Amino acid transporter transmembrane domain-containing protein</fullName>
    </recommendedName>
</protein>
<accession>A0A1Y1V449</accession>
<dbReference type="STRING" id="1754191.A0A1Y1V449"/>
<evidence type="ECO:0000256" key="4">
    <source>
        <dbReference type="ARBA" id="ARBA00022554"/>
    </source>
</evidence>
<evidence type="ECO:0000256" key="3">
    <source>
        <dbReference type="ARBA" id="ARBA00022448"/>
    </source>
</evidence>
<evidence type="ECO:0000256" key="5">
    <source>
        <dbReference type="ARBA" id="ARBA00022692"/>
    </source>
</evidence>
<feature type="transmembrane region" description="Helical" evidence="10">
    <location>
        <begin position="105"/>
        <end position="127"/>
    </location>
</feature>
<evidence type="ECO:0000256" key="1">
    <source>
        <dbReference type="ARBA" id="ARBA00004128"/>
    </source>
</evidence>
<proteinExistence type="inferred from homology"/>
<dbReference type="EMBL" id="MCFH01000034">
    <property type="protein sequence ID" value="ORX46691.1"/>
    <property type="molecule type" value="Genomic_DNA"/>
</dbReference>
<evidence type="ECO:0000256" key="2">
    <source>
        <dbReference type="ARBA" id="ARBA00008066"/>
    </source>
</evidence>
<feature type="transmembrane region" description="Helical" evidence="10">
    <location>
        <begin position="147"/>
        <end position="167"/>
    </location>
</feature>
<feature type="region of interest" description="Disordered" evidence="9">
    <location>
        <begin position="373"/>
        <end position="418"/>
    </location>
</feature>
<evidence type="ECO:0000256" key="7">
    <source>
        <dbReference type="ARBA" id="ARBA00022989"/>
    </source>
</evidence>
<feature type="transmembrane region" description="Helical" evidence="10">
    <location>
        <begin position="481"/>
        <end position="502"/>
    </location>
</feature>
<keyword evidence="4" id="KW-0926">Vacuole</keyword>
<keyword evidence="8 10" id="KW-0472">Membrane</keyword>
<dbReference type="Proteomes" id="UP000193719">
    <property type="component" value="Unassembled WGS sequence"/>
</dbReference>
<dbReference type="GO" id="GO:0005313">
    <property type="term" value="F:L-glutamate transmembrane transporter activity"/>
    <property type="evidence" value="ECO:0007669"/>
    <property type="project" value="TreeGrafter"/>
</dbReference>
<feature type="transmembrane region" description="Helical" evidence="10">
    <location>
        <begin position="176"/>
        <end position="197"/>
    </location>
</feature>
<dbReference type="PANTHER" id="PTHR22950">
    <property type="entry name" value="AMINO ACID TRANSPORTER"/>
    <property type="match status" value="1"/>
</dbReference>
<reference evidence="12 13" key="2">
    <citation type="submission" date="2016-08" db="EMBL/GenBank/DDBJ databases">
        <title>Pervasive Adenine N6-methylation of Active Genes in Fungi.</title>
        <authorList>
            <consortium name="DOE Joint Genome Institute"/>
            <person name="Mondo S.J."/>
            <person name="Dannebaum R.O."/>
            <person name="Kuo R.C."/>
            <person name="Labutti K."/>
            <person name="Haridas S."/>
            <person name="Kuo A."/>
            <person name="Salamov A."/>
            <person name="Ahrendt S.R."/>
            <person name="Lipzen A."/>
            <person name="Sullivan W."/>
            <person name="Andreopoulos W.B."/>
            <person name="Clum A."/>
            <person name="Lindquist E."/>
            <person name="Daum C."/>
            <person name="Ramamoorthy G.K."/>
            <person name="Gryganskyi A."/>
            <person name="Culley D."/>
            <person name="Magnuson J.K."/>
            <person name="James T.Y."/>
            <person name="O'Malley M.A."/>
            <person name="Stajich J.E."/>
            <person name="Spatafora J.W."/>
            <person name="Visel A."/>
            <person name="Grigoriev I.V."/>
        </authorList>
    </citation>
    <scope>NUCLEOTIDE SEQUENCE [LARGE SCALE GENOMIC DNA]</scope>
    <source>
        <strain evidence="13">finn</strain>
    </source>
</reference>
<comment type="similarity">
    <text evidence="2">Belongs to the amino acid/polyamine transporter 2 family.</text>
</comment>
<reference evidence="12 13" key="1">
    <citation type="submission" date="2016-08" db="EMBL/GenBank/DDBJ databases">
        <title>Genomes of anaerobic fungi encode conserved fungal cellulosomes for biomass hydrolysis.</title>
        <authorList>
            <consortium name="DOE Joint Genome Institute"/>
            <person name="Haitjema C.H."/>
            <person name="Gilmore S.P."/>
            <person name="Henske J.K."/>
            <person name="Solomon K.V."/>
            <person name="De Groot R."/>
            <person name="Kuo A."/>
            <person name="Mondo S.J."/>
            <person name="Salamov A.A."/>
            <person name="Labutti K."/>
            <person name="Zhao Z."/>
            <person name="Chiniquy J."/>
            <person name="Barry K."/>
            <person name="Brewer H.M."/>
            <person name="Purvine S.O."/>
            <person name="Wright A.T."/>
            <person name="Boxma B."/>
            <person name="Van Alen T."/>
            <person name="Hackstein J.H."/>
            <person name="Baker S.E."/>
            <person name="Grigoriev I.V."/>
            <person name="O'Malley M.A."/>
        </authorList>
    </citation>
    <scope>NUCLEOTIDE SEQUENCE [LARGE SCALE GENOMIC DNA]</scope>
    <source>
        <strain evidence="13">finn</strain>
    </source>
</reference>
<feature type="transmembrane region" description="Helical" evidence="10">
    <location>
        <begin position="32"/>
        <end position="52"/>
    </location>
</feature>
<dbReference type="InterPro" id="IPR013057">
    <property type="entry name" value="AA_transpt_TM"/>
</dbReference>
<feature type="transmembrane region" description="Helical" evidence="10">
    <location>
        <begin position="514"/>
        <end position="535"/>
    </location>
</feature>
<dbReference type="OrthoDB" id="28208at2759"/>
<dbReference type="GO" id="GO:0015194">
    <property type="term" value="F:L-serine transmembrane transporter activity"/>
    <property type="evidence" value="ECO:0007669"/>
    <property type="project" value="TreeGrafter"/>
</dbReference>
<evidence type="ECO:0000313" key="12">
    <source>
        <dbReference type="EMBL" id="ORX46691.1"/>
    </source>
</evidence>
<feature type="transmembrane region" description="Helical" evidence="10">
    <location>
        <begin position="456"/>
        <end position="475"/>
    </location>
</feature>
<dbReference type="PANTHER" id="PTHR22950:SF678">
    <property type="entry name" value="VACUOLAR AMINO ACID TRANSPORTER 5-RELATED"/>
    <property type="match status" value="1"/>
</dbReference>
<evidence type="ECO:0000256" key="8">
    <source>
        <dbReference type="ARBA" id="ARBA00023136"/>
    </source>
</evidence>
<dbReference type="Pfam" id="PF01490">
    <property type="entry name" value="Aa_trans"/>
    <property type="match status" value="1"/>
</dbReference>
<evidence type="ECO:0000313" key="13">
    <source>
        <dbReference type="Proteomes" id="UP000193719"/>
    </source>
</evidence>
<keyword evidence="6" id="KW-0029">Amino-acid transport</keyword>
<dbReference type="AlphaFoldDB" id="A0A1Y1V449"/>
<feature type="domain" description="Amino acid transporter transmembrane" evidence="11">
    <location>
        <begin position="25"/>
        <end position="535"/>
    </location>
</feature>
<dbReference type="GO" id="GO:0061459">
    <property type="term" value="F:L-arginine transmembrane transporter activity"/>
    <property type="evidence" value="ECO:0007669"/>
    <property type="project" value="TreeGrafter"/>
</dbReference>
<dbReference type="GO" id="GO:0005290">
    <property type="term" value="F:L-histidine transmembrane transporter activity"/>
    <property type="evidence" value="ECO:0007669"/>
    <property type="project" value="TreeGrafter"/>
</dbReference>
<comment type="caution">
    <text evidence="12">The sequence shown here is derived from an EMBL/GenBank/DDBJ whole genome shotgun (WGS) entry which is preliminary data.</text>
</comment>
<dbReference type="GO" id="GO:0005774">
    <property type="term" value="C:vacuolar membrane"/>
    <property type="evidence" value="ECO:0007669"/>
    <property type="project" value="UniProtKB-SubCell"/>
</dbReference>
<feature type="transmembrane region" description="Helical" evidence="10">
    <location>
        <begin position="263"/>
        <end position="283"/>
    </location>
</feature>
<keyword evidence="7 10" id="KW-1133">Transmembrane helix</keyword>
<feature type="transmembrane region" description="Helical" evidence="10">
    <location>
        <begin position="58"/>
        <end position="84"/>
    </location>
</feature>
<evidence type="ECO:0000256" key="6">
    <source>
        <dbReference type="ARBA" id="ARBA00022970"/>
    </source>
</evidence>
<organism evidence="12 13">
    <name type="scientific">Piromyces finnis</name>
    <dbReference type="NCBI Taxonomy" id="1754191"/>
    <lineage>
        <taxon>Eukaryota</taxon>
        <taxon>Fungi</taxon>
        <taxon>Fungi incertae sedis</taxon>
        <taxon>Chytridiomycota</taxon>
        <taxon>Chytridiomycota incertae sedis</taxon>
        <taxon>Neocallimastigomycetes</taxon>
        <taxon>Neocallimastigales</taxon>
        <taxon>Neocallimastigaceae</taxon>
        <taxon>Piromyces</taxon>
    </lineage>
</organism>
<evidence type="ECO:0000256" key="10">
    <source>
        <dbReference type="SAM" id="Phobius"/>
    </source>
</evidence>
<gene>
    <name evidence="12" type="ORF">BCR36DRAFT_405632</name>
</gene>
<name>A0A1Y1V449_9FUNG</name>
<dbReference type="GO" id="GO:0005302">
    <property type="term" value="F:L-tyrosine transmembrane transporter activity"/>
    <property type="evidence" value="ECO:0007669"/>
    <property type="project" value="TreeGrafter"/>
</dbReference>
<feature type="compositionally biased region" description="Low complexity" evidence="9">
    <location>
        <begin position="385"/>
        <end position="395"/>
    </location>
</feature>